<keyword evidence="1" id="KW-0812">Transmembrane</keyword>
<evidence type="ECO:0000256" key="1">
    <source>
        <dbReference type="SAM" id="Phobius"/>
    </source>
</evidence>
<feature type="transmembrane region" description="Helical" evidence="1">
    <location>
        <begin position="40"/>
        <end position="65"/>
    </location>
</feature>
<accession>A0A6N4DER7</accession>
<feature type="transmembrane region" description="Helical" evidence="1">
    <location>
        <begin position="85"/>
        <end position="107"/>
    </location>
</feature>
<dbReference type="Proteomes" id="UP000241514">
    <property type="component" value="Unassembled WGS sequence"/>
</dbReference>
<feature type="transmembrane region" description="Helical" evidence="1">
    <location>
        <begin position="127"/>
        <end position="152"/>
    </location>
</feature>
<proteinExistence type="predicted"/>
<sequence length="262" mass="28987">MSDDKLVKRQGNFSRALRGEEPFVIGAVLQRAWEITVRSLPIMLPLMIAYFLIAMVLNSLFLPVPEGMTMFEVMLDPELQSDNEWIGIVTQIILAPLWGGLTLLGILNANDDKLTFSAALSVLQRSFQVMAVTFFRIALPAVITFLAFMSIGQFSPSAAGAIGIIALIIINITFMLAIPLVVHRQTSVFKSIMGSVLVLRRYFWRVLGLVIIMSIIVIISALPLFLGLLFTLPMMFNLTGVVYISLLGDHDQQESEPVITEG</sequence>
<evidence type="ECO:0008006" key="4">
    <source>
        <dbReference type="Google" id="ProtNLM"/>
    </source>
</evidence>
<reference evidence="2 3" key="1">
    <citation type="submission" date="2018-03" db="EMBL/GenBank/DDBJ databases">
        <title>Cross-interface Injection: A General Nanoliter Liquid Handling Method Applied to Single Cells Genome Amplification Automated Nanoliter Liquid Handling Applied to Single Cell Multiple Displacement Amplification.</title>
        <authorList>
            <person name="Yun J."/>
            <person name="Xu P."/>
            <person name="Xu J."/>
            <person name="Dai X."/>
            <person name="Wang Y."/>
            <person name="Zheng X."/>
            <person name="Cao C."/>
            <person name="Yi Q."/>
            <person name="Zhu Y."/>
            <person name="Wang L."/>
            <person name="Dong Z."/>
            <person name="Huang Y."/>
            <person name="Huang L."/>
            <person name="Du W."/>
        </authorList>
    </citation>
    <scope>NUCLEOTIDE SEQUENCE [LARGE SCALE GENOMIC DNA]</scope>
    <source>
        <strain evidence="2 3">A9-4</strain>
    </source>
</reference>
<protein>
    <recommendedName>
        <fullName evidence="4">Stress protein</fullName>
    </recommendedName>
</protein>
<dbReference type="EMBL" id="PYVG01000061">
    <property type="protein sequence ID" value="PTB88428.1"/>
    <property type="molecule type" value="Genomic_DNA"/>
</dbReference>
<evidence type="ECO:0000313" key="2">
    <source>
        <dbReference type="EMBL" id="PTB88428.1"/>
    </source>
</evidence>
<gene>
    <name evidence="2" type="ORF">C9928_06310</name>
</gene>
<organism evidence="2 3">
    <name type="scientific">Pseudidiomarina aestuarii</name>
    <dbReference type="NCBI Taxonomy" id="624146"/>
    <lineage>
        <taxon>Bacteria</taxon>
        <taxon>Pseudomonadati</taxon>
        <taxon>Pseudomonadota</taxon>
        <taxon>Gammaproteobacteria</taxon>
        <taxon>Alteromonadales</taxon>
        <taxon>Idiomarinaceae</taxon>
        <taxon>Pseudidiomarina</taxon>
    </lineage>
</organism>
<keyword evidence="1" id="KW-1133">Transmembrane helix</keyword>
<name>A0A6N4DER7_9GAMM</name>
<feature type="transmembrane region" description="Helical" evidence="1">
    <location>
        <begin position="228"/>
        <end position="247"/>
    </location>
</feature>
<feature type="transmembrane region" description="Helical" evidence="1">
    <location>
        <begin position="158"/>
        <end position="182"/>
    </location>
</feature>
<dbReference type="AlphaFoldDB" id="A0A6N4DER7"/>
<comment type="caution">
    <text evidence="2">The sequence shown here is derived from an EMBL/GenBank/DDBJ whole genome shotgun (WGS) entry which is preliminary data.</text>
</comment>
<feature type="transmembrane region" description="Helical" evidence="1">
    <location>
        <begin position="202"/>
        <end position="222"/>
    </location>
</feature>
<evidence type="ECO:0000313" key="3">
    <source>
        <dbReference type="Proteomes" id="UP000241514"/>
    </source>
</evidence>
<keyword evidence="1" id="KW-0472">Membrane</keyword>